<dbReference type="SUPFAM" id="SSF49464">
    <property type="entry name" value="Carboxypeptidase regulatory domain-like"/>
    <property type="match status" value="1"/>
</dbReference>
<proteinExistence type="inferred from homology"/>
<evidence type="ECO:0000256" key="1">
    <source>
        <dbReference type="PROSITE-ProRule" id="PRU01360"/>
    </source>
</evidence>
<dbReference type="Gene3D" id="2.170.130.10">
    <property type="entry name" value="TonB-dependent receptor, plug domain"/>
    <property type="match status" value="1"/>
</dbReference>
<comment type="subcellular location">
    <subcellularLocation>
        <location evidence="1">Cell outer membrane</location>
        <topology evidence="1">Multi-pass membrane protein</topology>
    </subcellularLocation>
</comment>
<keyword evidence="1" id="KW-1134">Transmembrane beta strand</keyword>
<dbReference type="Proteomes" id="UP000199226">
    <property type="component" value="Unassembled WGS sequence"/>
</dbReference>
<keyword evidence="2" id="KW-1133">Transmembrane helix</keyword>
<organism evidence="4 5">
    <name type="scientific">Daejeonella rubra</name>
    <dbReference type="NCBI Taxonomy" id="990371"/>
    <lineage>
        <taxon>Bacteria</taxon>
        <taxon>Pseudomonadati</taxon>
        <taxon>Bacteroidota</taxon>
        <taxon>Sphingobacteriia</taxon>
        <taxon>Sphingobacteriales</taxon>
        <taxon>Sphingobacteriaceae</taxon>
        <taxon>Daejeonella</taxon>
    </lineage>
</organism>
<keyword evidence="1 2" id="KW-0472">Membrane</keyword>
<dbReference type="Pfam" id="PF07715">
    <property type="entry name" value="Plug"/>
    <property type="match status" value="1"/>
</dbReference>
<dbReference type="GO" id="GO:0009279">
    <property type="term" value="C:cell outer membrane"/>
    <property type="evidence" value="ECO:0007669"/>
    <property type="project" value="UniProtKB-SubCell"/>
</dbReference>
<dbReference type="AlphaFoldDB" id="A0A1G9V4N6"/>
<evidence type="ECO:0000313" key="4">
    <source>
        <dbReference type="EMBL" id="SDM67164.1"/>
    </source>
</evidence>
<gene>
    <name evidence="4" type="ORF">SAMN05421813_11926</name>
</gene>
<dbReference type="STRING" id="990371.SAMN05421813_11926"/>
<accession>A0A1G9V4N6</accession>
<dbReference type="InterPro" id="IPR012910">
    <property type="entry name" value="Plug_dom"/>
</dbReference>
<evidence type="ECO:0000259" key="3">
    <source>
        <dbReference type="Pfam" id="PF07715"/>
    </source>
</evidence>
<dbReference type="Gene3D" id="2.60.40.1930">
    <property type="match status" value="1"/>
</dbReference>
<dbReference type="EMBL" id="FNHH01000019">
    <property type="protein sequence ID" value="SDM67164.1"/>
    <property type="molecule type" value="Genomic_DNA"/>
</dbReference>
<dbReference type="InterPro" id="IPR039426">
    <property type="entry name" value="TonB-dep_rcpt-like"/>
</dbReference>
<dbReference type="SUPFAM" id="SSF56935">
    <property type="entry name" value="Porins"/>
    <property type="match status" value="1"/>
</dbReference>
<protein>
    <submittedName>
        <fullName evidence="4">TonB-dependent outer membrane receptor, SusC/RagA subfamily, signature region</fullName>
    </submittedName>
</protein>
<sequence>MEFSGLLFLKKIMKKYVVILFSIIASIVVLGFVRDDEPLKKILQQIEKYRLQYPQEKIHLHMDKPYYAIGDNIWFKAYVVTAEKNELSDLSKILYVELINDKDSVKQSLALPIEMGLTWGDFSLTDSLKEGNYRIRAYTNWMRNFGEEYFFDKTFTIGNSISNTVLTQADYTYSKDPKGQKVMASLNYADMAGQPLVNKEVTYQVVLDFRTILKGKGITDSKGNLLISFVNNQPFILKSGKILTTIRLDDKISASKNFPVKSTSNETDVKFFPEGGDMINGISTRVAFKALGSDGLGIAVSGYISDQNNVRISEFKSEHAGMGSFKIKPVVSNTYTAHITFEDGSEKAIPLPKVKAQGYVLTTDNSDPNELKIRVSTTEMDQPDSELTLVAQSNGQVQFVSKNKMNSSTFSAAIPKSRFPTGILQLTLFSPKNEPVAERLVFINHSDFLKINLSTNKPEFQKREKVKIMLDVNDPKGKPTLGSFSIAIVDETKVPVDEASETSIISNLLLSSDLKGFIEQPNYYFTETNADKVRELDNLLLTQGWRRFEWKNILSNNYPSLVYQPEKSMQVSGKVTSLTGKPVIGGKVTLFSSSGTSFLLDTLTDNNGVFRFDNLYFNDSTKFIVQARNEKDKKNVEILLDRIPAQLVTKNKNEAMLEVNVNKSMFAYLKNSRAQYDDLRRNGLIARNILLDEVKVVDTKVAVKNSSNLNGAGRADAIIRAEQLQNCFDIAQCLQGRVAGIMVMNGMVYSTRSMSSFSGPVPMQLILDGAYLEPEFLSSINPNDVESIEVLKSGATTAIYGMRGGGGVLIINTKRGENNRDYRTYAPGIMGYNPKGYYKGREFYSPNYDDPEINSKIADLRTTIYWNPNVISDSTGKASVEFFNSDGTGNYKAIVEGINVDGTIGRQIFRYSVK</sequence>
<keyword evidence="1" id="KW-0998">Cell outer membrane</keyword>
<evidence type="ECO:0000313" key="5">
    <source>
        <dbReference type="Proteomes" id="UP000199226"/>
    </source>
</evidence>
<feature type="transmembrane region" description="Helical" evidence="2">
    <location>
        <begin position="16"/>
        <end position="33"/>
    </location>
</feature>
<keyword evidence="5" id="KW-1185">Reference proteome</keyword>
<dbReference type="InterPro" id="IPR037066">
    <property type="entry name" value="Plug_dom_sf"/>
</dbReference>
<name>A0A1G9V4N6_9SPHI</name>
<dbReference type="InterPro" id="IPR008969">
    <property type="entry name" value="CarboxyPept-like_regulatory"/>
</dbReference>
<dbReference type="PROSITE" id="PS52016">
    <property type="entry name" value="TONB_DEPENDENT_REC_3"/>
    <property type="match status" value="1"/>
</dbReference>
<keyword evidence="1" id="KW-0813">Transport</keyword>
<evidence type="ECO:0000256" key="2">
    <source>
        <dbReference type="SAM" id="Phobius"/>
    </source>
</evidence>
<feature type="domain" description="TonB-dependent receptor plug" evidence="3">
    <location>
        <begin position="721"/>
        <end position="808"/>
    </location>
</feature>
<reference evidence="5" key="1">
    <citation type="submission" date="2016-10" db="EMBL/GenBank/DDBJ databases">
        <authorList>
            <person name="Varghese N."/>
            <person name="Submissions S."/>
        </authorList>
    </citation>
    <scope>NUCLEOTIDE SEQUENCE [LARGE SCALE GENOMIC DNA]</scope>
    <source>
        <strain evidence="5">DSM 24536</strain>
    </source>
</reference>
<comment type="similarity">
    <text evidence="1">Belongs to the TonB-dependent receptor family.</text>
</comment>
<keyword evidence="4" id="KW-0675">Receptor</keyword>
<keyword evidence="1 2" id="KW-0812">Transmembrane</keyword>